<accession>A0A6P8K7A0</accession>
<evidence type="ECO:0000256" key="1">
    <source>
        <dbReference type="SAM" id="SignalP"/>
    </source>
</evidence>
<evidence type="ECO:0000313" key="3">
    <source>
        <dbReference type="Proteomes" id="UP000515162"/>
    </source>
</evidence>
<sequence>MDSSPLFICLLVFLLFQTGKGLGNGSYLEPRLDAAAESCPDDYYYNETIQACVSTDTTSCTNHQIGKCPMTTDVDEFCLCKDKHLQIWKCPEGTYFDANRLVCRVGTVECQEDYAASACPNSTASDVFCLCIDGKWQLNFCPTGFTFDDELQICLNTGSDDGELPSSSGKCQRLGLFGDPADCSGYYHCPEKGSDIEYFRCSGGTIFNLISFACVAGAC</sequence>
<name>A0A6P8K7A0_DROMA</name>
<evidence type="ECO:0000313" key="4">
    <source>
        <dbReference type="RefSeq" id="XP_033158871.1"/>
    </source>
</evidence>
<keyword evidence="3" id="KW-1185">Reference proteome</keyword>
<dbReference type="SMART" id="SM00494">
    <property type="entry name" value="ChtBD2"/>
    <property type="match status" value="3"/>
</dbReference>
<dbReference type="AlphaFoldDB" id="A0A6P8K7A0"/>
<dbReference type="GeneID" id="117140197"/>
<protein>
    <submittedName>
        <fullName evidence="4">Uncharacterized protein LOC117140197</fullName>
    </submittedName>
</protein>
<dbReference type="RefSeq" id="XP_033158871.1">
    <property type="nucleotide sequence ID" value="XM_033302980.1"/>
</dbReference>
<dbReference type="GO" id="GO:0008061">
    <property type="term" value="F:chitin binding"/>
    <property type="evidence" value="ECO:0007669"/>
    <property type="project" value="InterPro"/>
</dbReference>
<feature type="domain" description="Chitin-binding type-2" evidence="2">
    <location>
        <begin position="168"/>
        <end position="214"/>
    </location>
</feature>
<dbReference type="GO" id="GO:0005576">
    <property type="term" value="C:extracellular region"/>
    <property type="evidence" value="ECO:0007669"/>
    <property type="project" value="InterPro"/>
</dbReference>
<organism evidence="3 4">
    <name type="scientific">Drosophila mauritiana</name>
    <name type="common">Fruit fly</name>
    <dbReference type="NCBI Taxonomy" id="7226"/>
    <lineage>
        <taxon>Eukaryota</taxon>
        <taxon>Metazoa</taxon>
        <taxon>Ecdysozoa</taxon>
        <taxon>Arthropoda</taxon>
        <taxon>Hexapoda</taxon>
        <taxon>Insecta</taxon>
        <taxon>Pterygota</taxon>
        <taxon>Neoptera</taxon>
        <taxon>Endopterygota</taxon>
        <taxon>Diptera</taxon>
        <taxon>Brachycera</taxon>
        <taxon>Muscomorpha</taxon>
        <taxon>Ephydroidea</taxon>
        <taxon>Drosophilidae</taxon>
        <taxon>Drosophila</taxon>
        <taxon>Sophophora</taxon>
    </lineage>
</organism>
<keyword evidence="1" id="KW-0732">Signal</keyword>
<dbReference type="Proteomes" id="UP000515162">
    <property type="component" value="Chromosome 3L"/>
</dbReference>
<gene>
    <name evidence="4" type="primary">LOC117140197</name>
</gene>
<proteinExistence type="predicted"/>
<evidence type="ECO:0000259" key="2">
    <source>
        <dbReference type="PROSITE" id="PS50940"/>
    </source>
</evidence>
<dbReference type="Gene3D" id="2.170.140.10">
    <property type="entry name" value="Chitin binding domain"/>
    <property type="match status" value="1"/>
</dbReference>
<feature type="chain" id="PRO_5028370453" evidence="1">
    <location>
        <begin position="22"/>
        <end position="219"/>
    </location>
</feature>
<dbReference type="SUPFAM" id="SSF57625">
    <property type="entry name" value="Invertebrate chitin-binding proteins"/>
    <property type="match status" value="3"/>
</dbReference>
<feature type="signal peptide" evidence="1">
    <location>
        <begin position="1"/>
        <end position="21"/>
    </location>
</feature>
<dbReference type="InterPro" id="IPR002557">
    <property type="entry name" value="Chitin-bd_dom"/>
</dbReference>
<dbReference type="Pfam" id="PF01607">
    <property type="entry name" value="CBM_14"/>
    <property type="match status" value="2"/>
</dbReference>
<dbReference type="PROSITE" id="PS50940">
    <property type="entry name" value="CHIT_BIND_II"/>
    <property type="match status" value="1"/>
</dbReference>
<reference evidence="4" key="1">
    <citation type="submission" date="2025-08" db="UniProtKB">
        <authorList>
            <consortium name="RefSeq"/>
        </authorList>
    </citation>
    <scope>IDENTIFICATION</scope>
    <source>
        <strain evidence="4">Mau12</strain>
        <tissue evidence="4">Whole Body</tissue>
    </source>
</reference>
<dbReference type="InterPro" id="IPR036508">
    <property type="entry name" value="Chitin-bd_dom_sf"/>
</dbReference>